<accession>A0A8X7S3S3</accession>
<dbReference type="EMBL" id="JAAMPC010000008">
    <property type="protein sequence ID" value="KAG2299157.1"/>
    <property type="molecule type" value="Genomic_DNA"/>
</dbReference>
<gene>
    <name evidence="3" type="ORF">Bca52824_035629</name>
</gene>
<keyword evidence="2" id="KW-1133">Transmembrane helix</keyword>
<keyword evidence="4" id="KW-1185">Reference proteome</keyword>
<keyword evidence="2" id="KW-0812">Transmembrane</keyword>
<name>A0A8X7S3S3_BRACI</name>
<protein>
    <submittedName>
        <fullName evidence="3">Uncharacterized protein</fullName>
    </submittedName>
</protein>
<comment type="caution">
    <text evidence="3">The sequence shown here is derived from an EMBL/GenBank/DDBJ whole genome shotgun (WGS) entry which is preliminary data.</text>
</comment>
<organism evidence="3 4">
    <name type="scientific">Brassica carinata</name>
    <name type="common">Ethiopian mustard</name>
    <name type="synonym">Abyssinian cabbage</name>
    <dbReference type="NCBI Taxonomy" id="52824"/>
    <lineage>
        <taxon>Eukaryota</taxon>
        <taxon>Viridiplantae</taxon>
        <taxon>Streptophyta</taxon>
        <taxon>Embryophyta</taxon>
        <taxon>Tracheophyta</taxon>
        <taxon>Spermatophyta</taxon>
        <taxon>Magnoliopsida</taxon>
        <taxon>eudicotyledons</taxon>
        <taxon>Gunneridae</taxon>
        <taxon>Pentapetalae</taxon>
        <taxon>rosids</taxon>
        <taxon>malvids</taxon>
        <taxon>Brassicales</taxon>
        <taxon>Brassicaceae</taxon>
        <taxon>Brassiceae</taxon>
        <taxon>Brassica</taxon>
    </lineage>
</organism>
<reference evidence="3 4" key="1">
    <citation type="submission" date="2020-02" db="EMBL/GenBank/DDBJ databases">
        <authorList>
            <person name="Ma Q."/>
            <person name="Huang Y."/>
            <person name="Song X."/>
            <person name="Pei D."/>
        </authorList>
    </citation>
    <scope>NUCLEOTIDE SEQUENCE [LARGE SCALE GENOMIC DNA]</scope>
    <source>
        <strain evidence="3">Sxm20200214</strain>
        <tissue evidence="3">Leaf</tissue>
    </source>
</reference>
<evidence type="ECO:0000313" key="4">
    <source>
        <dbReference type="Proteomes" id="UP000886595"/>
    </source>
</evidence>
<keyword evidence="2" id="KW-0472">Membrane</keyword>
<evidence type="ECO:0000313" key="3">
    <source>
        <dbReference type="EMBL" id="KAG2299157.1"/>
    </source>
</evidence>
<feature type="transmembrane region" description="Helical" evidence="2">
    <location>
        <begin position="20"/>
        <end position="42"/>
    </location>
</feature>
<dbReference type="AlphaFoldDB" id="A0A8X7S3S3"/>
<proteinExistence type="predicted"/>
<dbReference type="Proteomes" id="UP000886595">
    <property type="component" value="Unassembled WGS sequence"/>
</dbReference>
<feature type="region of interest" description="Disordered" evidence="1">
    <location>
        <begin position="76"/>
        <end position="100"/>
    </location>
</feature>
<evidence type="ECO:0000256" key="1">
    <source>
        <dbReference type="SAM" id="MobiDB-lite"/>
    </source>
</evidence>
<evidence type="ECO:0000256" key="2">
    <source>
        <dbReference type="SAM" id="Phobius"/>
    </source>
</evidence>
<sequence length="100" mass="11124">MDDGNEYGYEMLNVMEDDDLLARSLNFVWFRVSIFATVVSAVRRSVWTLESLLDIMAVGNPTMQAALADRRAALRMQQPDPEAGTSSDWHPANYAGDVGL</sequence>